<gene>
    <name evidence="3" type="ORF">KK488_11365</name>
</gene>
<dbReference type="InterPro" id="IPR023393">
    <property type="entry name" value="START-like_dom_sf"/>
</dbReference>
<dbReference type="SUPFAM" id="SSF55961">
    <property type="entry name" value="Bet v1-like"/>
    <property type="match status" value="1"/>
</dbReference>
<evidence type="ECO:0000313" key="4">
    <source>
        <dbReference type="Proteomes" id="UP001138757"/>
    </source>
</evidence>
<organism evidence="3 4">
    <name type="scientific">Sphingobium nicotianae</name>
    <dbReference type="NCBI Taxonomy" id="2782607"/>
    <lineage>
        <taxon>Bacteria</taxon>
        <taxon>Pseudomonadati</taxon>
        <taxon>Pseudomonadota</taxon>
        <taxon>Alphaproteobacteria</taxon>
        <taxon>Sphingomonadales</taxon>
        <taxon>Sphingomonadaceae</taxon>
        <taxon>Sphingobium</taxon>
    </lineage>
</organism>
<name>A0A9X1DCE6_9SPHN</name>
<evidence type="ECO:0000259" key="2">
    <source>
        <dbReference type="Pfam" id="PF08327"/>
    </source>
</evidence>
<comment type="similarity">
    <text evidence="1">Belongs to the AHA1 family.</text>
</comment>
<dbReference type="InterPro" id="IPR013538">
    <property type="entry name" value="ASHA1/2-like_C"/>
</dbReference>
<proteinExistence type="inferred from homology"/>
<dbReference type="Gene3D" id="3.30.530.20">
    <property type="match status" value="1"/>
</dbReference>
<evidence type="ECO:0000313" key="3">
    <source>
        <dbReference type="EMBL" id="MBT2187540.1"/>
    </source>
</evidence>
<feature type="domain" description="Activator of Hsp90 ATPase homologue 1/2-like C-terminal" evidence="2">
    <location>
        <begin position="34"/>
        <end position="148"/>
    </location>
</feature>
<dbReference type="EMBL" id="JAHGAW010000007">
    <property type="protein sequence ID" value="MBT2187540.1"/>
    <property type="molecule type" value="Genomic_DNA"/>
</dbReference>
<dbReference type="Pfam" id="PF08327">
    <property type="entry name" value="AHSA1"/>
    <property type="match status" value="1"/>
</dbReference>
<accession>A0A9X1DCE6</accession>
<evidence type="ECO:0000256" key="1">
    <source>
        <dbReference type="ARBA" id="ARBA00006817"/>
    </source>
</evidence>
<protein>
    <submittedName>
        <fullName evidence="3">SRPBCC family protein</fullName>
    </submittedName>
</protein>
<keyword evidence="4" id="KW-1185">Reference proteome</keyword>
<dbReference type="RefSeq" id="WP_214623609.1">
    <property type="nucleotide sequence ID" value="NZ_JAHGAW010000007.1"/>
</dbReference>
<sequence>MIANAIGAEIRRFEEREHEGQPSRAVIAERVYETDAADLWDALTNKERIPRWFLPVSGDLKLGGKYQLQGNAGGTITRCDPEKALDLTWEFGGGMSWVTVRLEPVGEGGATRLILEHIAPVGVTEEHWASFGPAAVGTGWDLSFMGLAIHIGSGAAVDPQAFAAWSASDDGKGFMRASAAAWAEAHIAGGEDPDTARAMAARTARFYTGEGAPDGGSAA</sequence>
<dbReference type="CDD" id="cd08899">
    <property type="entry name" value="SRPBCC_CalC_Aha1-like_6"/>
    <property type="match status" value="1"/>
</dbReference>
<reference evidence="3" key="1">
    <citation type="submission" date="2021-05" db="EMBL/GenBank/DDBJ databases">
        <title>Genome of Sphingobium sp. strain.</title>
        <authorList>
            <person name="Fan R."/>
        </authorList>
    </citation>
    <scope>NUCLEOTIDE SEQUENCE</scope>
    <source>
        <strain evidence="3">H33</strain>
    </source>
</reference>
<comment type="caution">
    <text evidence="3">The sequence shown here is derived from an EMBL/GenBank/DDBJ whole genome shotgun (WGS) entry which is preliminary data.</text>
</comment>
<dbReference type="AlphaFoldDB" id="A0A9X1DCE6"/>
<dbReference type="Proteomes" id="UP001138757">
    <property type="component" value="Unassembled WGS sequence"/>
</dbReference>